<proteinExistence type="predicted"/>
<reference evidence="1" key="4">
    <citation type="submission" date="2024-05" db="EMBL/GenBank/DDBJ databases">
        <authorList>
            <person name="Sun Q."/>
            <person name="Zhou Y."/>
        </authorList>
    </citation>
    <scope>NUCLEOTIDE SEQUENCE</scope>
    <source>
        <strain evidence="1">CGMCC 1.18437</strain>
    </source>
</reference>
<dbReference type="EMBL" id="JACHFK010000010">
    <property type="protein sequence ID" value="MBB5378051.1"/>
    <property type="molecule type" value="Genomic_DNA"/>
</dbReference>
<dbReference type="Proteomes" id="UP000619376">
    <property type="component" value="Unassembled WGS sequence"/>
</dbReference>
<dbReference type="EMBL" id="BNAJ01000009">
    <property type="protein sequence ID" value="GHF54045.1"/>
    <property type="molecule type" value="Genomic_DNA"/>
</dbReference>
<reference evidence="4" key="2">
    <citation type="journal article" date="2019" name="Int. J. Syst. Evol. Microbiol.">
        <title>The Global Catalogue of Microorganisms (GCM) 10K type strain sequencing project: providing services to taxonomists for standard genome sequencing and annotation.</title>
        <authorList>
            <consortium name="The Broad Institute Genomics Platform"/>
            <consortium name="The Broad Institute Genome Sequencing Center for Infectious Disease"/>
            <person name="Wu L."/>
            <person name="Ma J."/>
        </authorList>
    </citation>
    <scope>NUCLEOTIDE SEQUENCE [LARGE SCALE GENOMIC DNA]</scope>
    <source>
        <strain evidence="4">CGMCC 1.18437</strain>
    </source>
</reference>
<gene>
    <name evidence="1" type="ORF">GCM10017781_32920</name>
    <name evidence="2" type="ORF">HNQ07_003552</name>
</gene>
<evidence type="ECO:0000313" key="2">
    <source>
        <dbReference type="EMBL" id="MBB5378051.1"/>
    </source>
</evidence>
<accession>A0A7W8NQM9</accession>
<evidence type="ECO:0000313" key="3">
    <source>
        <dbReference type="Proteomes" id="UP000539473"/>
    </source>
</evidence>
<evidence type="ECO:0000313" key="1">
    <source>
        <dbReference type="EMBL" id="GHF54045.1"/>
    </source>
</evidence>
<reference evidence="2 3" key="3">
    <citation type="submission" date="2020-08" db="EMBL/GenBank/DDBJ databases">
        <title>Genomic Encyclopedia of Type Strains, Phase IV (KMG-IV): sequencing the most valuable type-strain genomes for metagenomic binning, comparative biology and taxonomic classification.</title>
        <authorList>
            <person name="Goeker M."/>
        </authorList>
    </citation>
    <scope>NUCLEOTIDE SEQUENCE [LARGE SCALE GENOMIC DNA]</scope>
    <source>
        <strain evidence="2 3">DSM 27521</strain>
    </source>
</reference>
<dbReference type="AlphaFoldDB" id="A0A7W8NQM9"/>
<reference evidence="1" key="1">
    <citation type="journal article" date="2014" name="Int. J. Syst. Evol. Microbiol.">
        <title>Complete genome of a new Firmicutes species belonging to the dominant human colonic microbiota ('Ruminococcus bicirculans') reveals two chromosomes and a selective capacity to utilize plant glucans.</title>
        <authorList>
            <consortium name="NISC Comparative Sequencing Program"/>
            <person name="Wegmann U."/>
            <person name="Louis P."/>
            <person name="Goesmann A."/>
            <person name="Henrissat B."/>
            <person name="Duncan S.H."/>
            <person name="Flint H.J."/>
        </authorList>
    </citation>
    <scope>NUCLEOTIDE SEQUENCE</scope>
    <source>
        <strain evidence="1">CGMCC 1.18437</strain>
    </source>
</reference>
<dbReference type="Proteomes" id="UP000539473">
    <property type="component" value="Unassembled WGS sequence"/>
</dbReference>
<keyword evidence="4" id="KW-1185">Reference proteome</keyword>
<comment type="caution">
    <text evidence="2">The sequence shown here is derived from an EMBL/GenBank/DDBJ whole genome shotgun (WGS) entry which is preliminary data.</text>
</comment>
<organism evidence="2 3">
    <name type="scientific">Deinococcus metalli</name>
    <dbReference type="NCBI Taxonomy" id="1141878"/>
    <lineage>
        <taxon>Bacteria</taxon>
        <taxon>Thermotogati</taxon>
        <taxon>Deinococcota</taxon>
        <taxon>Deinococci</taxon>
        <taxon>Deinococcales</taxon>
        <taxon>Deinococcaceae</taxon>
        <taxon>Deinococcus</taxon>
    </lineage>
</organism>
<name>A0A7W8NQM9_9DEIO</name>
<protein>
    <submittedName>
        <fullName evidence="2">Uncharacterized protein</fullName>
    </submittedName>
</protein>
<sequence length="44" mass="4989">MPEHQRARLLGLPLRIVGTPDLTFNEVLTSYEIRDLIVEVQPGT</sequence>
<dbReference type="RefSeq" id="WP_268245902.1">
    <property type="nucleotide sequence ID" value="NZ_BNAJ01000009.1"/>
</dbReference>
<evidence type="ECO:0000313" key="4">
    <source>
        <dbReference type="Proteomes" id="UP000619376"/>
    </source>
</evidence>